<keyword evidence="3" id="KW-1185">Reference proteome</keyword>
<protein>
    <submittedName>
        <fullName evidence="2">Uncharacterized protein</fullName>
    </submittedName>
</protein>
<evidence type="ECO:0000256" key="1">
    <source>
        <dbReference type="SAM" id="MobiDB-lite"/>
    </source>
</evidence>
<organism evidence="2 3">
    <name type="scientific">Canna indica</name>
    <name type="common">Indian-shot</name>
    <dbReference type="NCBI Taxonomy" id="4628"/>
    <lineage>
        <taxon>Eukaryota</taxon>
        <taxon>Viridiplantae</taxon>
        <taxon>Streptophyta</taxon>
        <taxon>Embryophyta</taxon>
        <taxon>Tracheophyta</taxon>
        <taxon>Spermatophyta</taxon>
        <taxon>Magnoliopsida</taxon>
        <taxon>Liliopsida</taxon>
        <taxon>Zingiberales</taxon>
        <taxon>Cannaceae</taxon>
        <taxon>Canna</taxon>
    </lineage>
</organism>
<reference evidence="2 3" key="1">
    <citation type="submission" date="2023-10" db="EMBL/GenBank/DDBJ databases">
        <title>Chromosome-scale genome assembly provides insights into flower coloration mechanisms of Canna indica.</title>
        <authorList>
            <person name="Li C."/>
        </authorList>
    </citation>
    <scope>NUCLEOTIDE SEQUENCE [LARGE SCALE GENOMIC DNA]</scope>
    <source>
        <tissue evidence="2">Flower</tissue>
    </source>
</reference>
<name>A0AAQ3K895_9LILI</name>
<dbReference type="Proteomes" id="UP001327560">
    <property type="component" value="Chromosome 4"/>
</dbReference>
<evidence type="ECO:0000313" key="2">
    <source>
        <dbReference type="EMBL" id="WOL03004.1"/>
    </source>
</evidence>
<dbReference type="EMBL" id="CP136893">
    <property type="protein sequence ID" value="WOL03004.1"/>
    <property type="molecule type" value="Genomic_DNA"/>
</dbReference>
<evidence type="ECO:0000313" key="3">
    <source>
        <dbReference type="Proteomes" id="UP001327560"/>
    </source>
</evidence>
<gene>
    <name evidence="2" type="ORF">Cni_G11724</name>
</gene>
<accession>A0AAQ3K895</accession>
<dbReference type="AlphaFoldDB" id="A0AAQ3K895"/>
<proteinExistence type="predicted"/>
<sequence>MGLESEEEEDEEGRVTQSNQELVHLLALKSTTGAHDIQICPREREAQHRRKSGWSLDGRGATENETKTH</sequence>
<feature type="region of interest" description="Disordered" evidence="1">
    <location>
        <begin position="39"/>
        <end position="69"/>
    </location>
</feature>
<feature type="compositionally biased region" description="Basic and acidic residues" evidence="1">
    <location>
        <begin position="60"/>
        <end position="69"/>
    </location>
</feature>